<name>A0AAE4A1L7_9ACTN</name>
<keyword evidence="5 9" id="KW-0328">Glycosyltransferase</keyword>
<dbReference type="CDD" id="cd02855">
    <property type="entry name" value="E_set_GBE_prok_N"/>
    <property type="match status" value="1"/>
</dbReference>
<evidence type="ECO:0000256" key="1">
    <source>
        <dbReference type="ARBA" id="ARBA00000826"/>
    </source>
</evidence>
<comment type="catalytic activity">
    <reaction evidence="1 9">
        <text>Transfers a segment of a (1-&gt;4)-alpha-D-glucan chain to a primary hydroxy group in a similar glucan chain.</text>
        <dbReference type="EC" id="2.4.1.18"/>
    </reaction>
</comment>
<organism evidence="12 13">
    <name type="scientific">Catenuloplanes niger</name>
    <dbReference type="NCBI Taxonomy" id="587534"/>
    <lineage>
        <taxon>Bacteria</taxon>
        <taxon>Bacillati</taxon>
        <taxon>Actinomycetota</taxon>
        <taxon>Actinomycetes</taxon>
        <taxon>Micromonosporales</taxon>
        <taxon>Micromonosporaceae</taxon>
        <taxon>Catenuloplanes</taxon>
    </lineage>
</organism>
<dbReference type="Gene3D" id="3.20.20.80">
    <property type="entry name" value="Glycosidases"/>
    <property type="match status" value="1"/>
</dbReference>
<dbReference type="Pfam" id="PF02806">
    <property type="entry name" value="Alpha-amylase_C"/>
    <property type="match status" value="1"/>
</dbReference>
<dbReference type="InterPro" id="IPR006048">
    <property type="entry name" value="A-amylase/branching_C"/>
</dbReference>
<keyword evidence="13" id="KW-1185">Reference proteome</keyword>
<dbReference type="HAMAP" id="MF_00685">
    <property type="entry name" value="GlgB"/>
    <property type="match status" value="1"/>
</dbReference>
<dbReference type="GO" id="GO:0043169">
    <property type="term" value="F:cation binding"/>
    <property type="evidence" value="ECO:0007669"/>
    <property type="project" value="InterPro"/>
</dbReference>
<gene>
    <name evidence="9" type="primary">glgB</name>
    <name evidence="12" type="ORF">J2S44_007835</name>
</gene>
<dbReference type="SUPFAM" id="SSF51445">
    <property type="entry name" value="(Trans)glycosidases"/>
    <property type="match status" value="1"/>
</dbReference>
<dbReference type="NCBIfam" id="NF008967">
    <property type="entry name" value="PRK12313.1"/>
    <property type="match status" value="1"/>
</dbReference>
<comment type="pathway">
    <text evidence="2 9">Glycan biosynthesis; glycogen biosynthesis.</text>
</comment>
<dbReference type="PANTHER" id="PTHR43651">
    <property type="entry name" value="1,4-ALPHA-GLUCAN-BRANCHING ENZYME"/>
    <property type="match status" value="1"/>
</dbReference>
<dbReference type="EC" id="2.4.1.18" evidence="9"/>
<dbReference type="GO" id="GO:0005978">
    <property type="term" value="P:glycogen biosynthetic process"/>
    <property type="evidence" value="ECO:0007669"/>
    <property type="project" value="UniProtKB-UniRule"/>
</dbReference>
<dbReference type="NCBIfam" id="NF003811">
    <property type="entry name" value="PRK05402.1"/>
    <property type="match status" value="1"/>
</dbReference>
<dbReference type="PANTHER" id="PTHR43651:SF3">
    <property type="entry name" value="1,4-ALPHA-GLUCAN-BRANCHING ENZYME"/>
    <property type="match status" value="1"/>
</dbReference>
<dbReference type="NCBIfam" id="TIGR01515">
    <property type="entry name" value="branching_enzym"/>
    <property type="match status" value="1"/>
</dbReference>
<dbReference type="CDD" id="cd11322">
    <property type="entry name" value="AmyAc_Glg_BE"/>
    <property type="match status" value="1"/>
</dbReference>
<evidence type="ECO:0000256" key="7">
    <source>
        <dbReference type="ARBA" id="ARBA00023056"/>
    </source>
</evidence>
<evidence type="ECO:0000256" key="4">
    <source>
        <dbReference type="ARBA" id="ARBA00022600"/>
    </source>
</evidence>
<dbReference type="RefSeq" id="WP_310425035.1">
    <property type="nucleotide sequence ID" value="NZ_JAVDYC010000001.1"/>
</dbReference>
<keyword evidence="7 9" id="KW-0320">Glycogen biosynthesis</keyword>
<evidence type="ECO:0000256" key="8">
    <source>
        <dbReference type="ARBA" id="ARBA00023277"/>
    </source>
</evidence>
<evidence type="ECO:0000313" key="13">
    <source>
        <dbReference type="Proteomes" id="UP001183629"/>
    </source>
</evidence>
<dbReference type="InterPro" id="IPR013780">
    <property type="entry name" value="Glyco_hydro_b"/>
</dbReference>
<evidence type="ECO:0000256" key="9">
    <source>
        <dbReference type="HAMAP-Rule" id="MF_00685"/>
    </source>
</evidence>
<dbReference type="GO" id="GO:0004553">
    <property type="term" value="F:hydrolase activity, hydrolyzing O-glycosyl compounds"/>
    <property type="evidence" value="ECO:0007669"/>
    <property type="project" value="InterPro"/>
</dbReference>
<dbReference type="Proteomes" id="UP001183629">
    <property type="component" value="Unassembled WGS sequence"/>
</dbReference>
<protein>
    <recommendedName>
        <fullName evidence="9">1,4-alpha-glucan branching enzyme GlgB</fullName>
        <ecNumber evidence="9">2.4.1.18</ecNumber>
    </recommendedName>
    <alternativeName>
        <fullName evidence="9">1,4-alpha-D-glucan:1,4-alpha-D-glucan 6-glucosyl-transferase</fullName>
    </alternativeName>
    <alternativeName>
        <fullName evidence="9">Alpha-(1-&gt;4)-glucan branching enzyme</fullName>
    </alternativeName>
    <alternativeName>
        <fullName evidence="9">Glycogen branching enzyme</fullName>
        <shortName evidence="9">BE</shortName>
    </alternativeName>
</protein>
<comment type="caution">
    <text evidence="12">The sequence shown here is derived from an EMBL/GenBank/DDBJ whole genome shotgun (WGS) entry which is preliminary data.</text>
</comment>
<dbReference type="InterPro" id="IPR017853">
    <property type="entry name" value="GH"/>
</dbReference>
<dbReference type="InterPro" id="IPR006407">
    <property type="entry name" value="GlgB"/>
</dbReference>
<dbReference type="PIRSF" id="PIRSF000463">
    <property type="entry name" value="GlgB"/>
    <property type="match status" value="1"/>
</dbReference>
<feature type="active site" description="Nucleophile" evidence="9 10">
    <location>
        <position position="283"/>
    </location>
</feature>
<dbReference type="InterPro" id="IPR006047">
    <property type="entry name" value="GH13_cat_dom"/>
</dbReference>
<evidence type="ECO:0000256" key="10">
    <source>
        <dbReference type="PIRSR" id="PIRSR000463-1"/>
    </source>
</evidence>
<dbReference type="InterPro" id="IPR013783">
    <property type="entry name" value="Ig-like_fold"/>
</dbReference>
<dbReference type="InterPro" id="IPR044143">
    <property type="entry name" value="GlgB_N_E_set_prok"/>
</dbReference>
<comment type="subunit">
    <text evidence="9">Monomer.</text>
</comment>
<feature type="active site" description="Proton donor" evidence="9 10">
    <location>
        <position position="336"/>
    </location>
</feature>
<dbReference type="Gene3D" id="2.60.40.1180">
    <property type="entry name" value="Golgi alpha-mannosidase II"/>
    <property type="match status" value="1"/>
</dbReference>
<evidence type="ECO:0000259" key="11">
    <source>
        <dbReference type="SMART" id="SM00642"/>
    </source>
</evidence>
<dbReference type="Pfam" id="PF02922">
    <property type="entry name" value="CBM_48"/>
    <property type="match status" value="1"/>
</dbReference>
<dbReference type="SUPFAM" id="SSF51011">
    <property type="entry name" value="Glycosyl hydrolase domain"/>
    <property type="match status" value="1"/>
</dbReference>
<comment type="similarity">
    <text evidence="3 9">Belongs to the glycosyl hydrolase 13 family. GlgB subfamily.</text>
</comment>
<dbReference type="FunFam" id="3.20.20.80:FF:000003">
    <property type="entry name" value="1,4-alpha-glucan branching enzyme GlgB"/>
    <property type="match status" value="1"/>
</dbReference>
<feature type="domain" description="Glycosyl hydrolase family 13 catalytic" evidence="11">
    <location>
        <begin position="132"/>
        <end position="472"/>
    </location>
</feature>
<evidence type="ECO:0000256" key="6">
    <source>
        <dbReference type="ARBA" id="ARBA00022679"/>
    </source>
</evidence>
<dbReference type="InterPro" id="IPR037439">
    <property type="entry name" value="Branching_enzy"/>
</dbReference>
<dbReference type="AlphaFoldDB" id="A0AAE4A1L7"/>
<sequence>MTALSERLVTTLGARVTDAGVVFAVWAPHAREVRVVGDFTGWDPDDGLPMRQVAGVWEVLAPDAREGDRYRYRILGADGRRRDKADPFARHTEIPPRTASVVYRSSYTWGDDAWMARRARRDPHREPMSVYEVHLGSWRPGLGYRELADELVRYVRDTGFTHVEFLPVMEHPFGGSWGYQVTGYFAPTARFGSPDEFRTLVDALHRAGIGVLLDWVPAHFPRDDWALGRFDGTPLYEHAGTRGEHPDWGTYVFDHGRHEVRAFLIANALYWCEEFHADGLRVDAVASMLYLDYSRGPGEWLPNRYGGNHDLDAISLLRELTTAVRREWPDVLLVAEESTAFPGVTADVADGGLGFAFKWNMGWMHDTLTHLGREPERRGAHRHELTAPLSYAWSERYVLPISHDEVVHGKGSLTGKMPGDAGHRLAGTRALLAWMWAYPGKKLLFMGAELGDEREWSHERGLDWTLLDDPARAGLHRLVADLNAAYRGIPALWAQDGTPAGFRWIGDQDGGADVVAFARIAPDGGTLVCVANLSATPREHRVGLPAAGRWAEVLNTDAHAYGGSGVAGTGGPHTEHVPWNGLPVSAVLRVPPLGVLWLRPA</sequence>
<evidence type="ECO:0000256" key="3">
    <source>
        <dbReference type="ARBA" id="ARBA00009000"/>
    </source>
</evidence>
<dbReference type="GO" id="GO:0005829">
    <property type="term" value="C:cytosol"/>
    <property type="evidence" value="ECO:0007669"/>
    <property type="project" value="TreeGrafter"/>
</dbReference>
<evidence type="ECO:0000256" key="2">
    <source>
        <dbReference type="ARBA" id="ARBA00004964"/>
    </source>
</evidence>
<comment type="function">
    <text evidence="9">Catalyzes the formation of the alpha-1,6-glucosidic linkages in glycogen by scission of a 1,4-alpha-linked oligosaccharide from growing alpha-1,4-glucan chains and the subsequent attachment of the oligosaccharide to the alpha-1,6 position.</text>
</comment>
<dbReference type="SMART" id="SM00642">
    <property type="entry name" value="Aamy"/>
    <property type="match status" value="1"/>
</dbReference>
<dbReference type="GO" id="GO:0003844">
    <property type="term" value="F:1,4-alpha-glucan branching enzyme activity"/>
    <property type="evidence" value="ECO:0007669"/>
    <property type="project" value="UniProtKB-UniRule"/>
</dbReference>
<keyword evidence="8 9" id="KW-0119">Carbohydrate metabolism</keyword>
<dbReference type="InterPro" id="IPR014756">
    <property type="entry name" value="Ig_E-set"/>
</dbReference>
<dbReference type="EMBL" id="JAVDYC010000001">
    <property type="protein sequence ID" value="MDR7327585.1"/>
    <property type="molecule type" value="Genomic_DNA"/>
</dbReference>
<keyword evidence="4 9" id="KW-0321">Glycogen metabolism</keyword>
<dbReference type="Pfam" id="PF00128">
    <property type="entry name" value="Alpha-amylase"/>
    <property type="match status" value="1"/>
</dbReference>
<reference evidence="12 13" key="1">
    <citation type="submission" date="2023-07" db="EMBL/GenBank/DDBJ databases">
        <title>Sequencing the genomes of 1000 actinobacteria strains.</title>
        <authorList>
            <person name="Klenk H.-P."/>
        </authorList>
    </citation>
    <scope>NUCLEOTIDE SEQUENCE [LARGE SCALE GENOMIC DNA]</scope>
    <source>
        <strain evidence="12 13">DSM 44711</strain>
    </source>
</reference>
<dbReference type="Gene3D" id="2.60.40.10">
    <property type="entry name" value="Immunoglobulins"/>
    <property type="match status" value="1"/>
</dbReference>
<dbReference type="InterPro" id="IPR004193">
    <property type="entry name" value="Glyco_hydro_13_N"/>
</dbReference>
<evidence type="ECO:0000256" key="5">
    <source>
        <dbReference type="ARBA" id="ARBA00022676"/>
    </source>
</evidence>
<dbReference type="SUPFAM" id="SSF81296">
    <property type="entry name" value="E set domains"/>
    <property type="match status" value="1"/>
</dbReference>
<proteinExistence type="inferred from homology"/>
<keyword evidence="6 9" id="KW-0808">Transferase</keyword>
<evidence type="ECO:0000313" key="12">
    <source>
        <dbReference type="EMBL" id="MDR7327585.1"/>
    </source>
</evidence>
<accession>A0AAE4A1L7</accession>